<dbReference type="AlphaFoldDB" id="A0A9P1GYY8"/>
<feature type="domain" description="HIT-type" evidence="2">
    <location>
        <begin position="67"/>
        <end position="90"/>
    </location>
</feature>
<reference evidence="3" key="1">
    <citation type="submission" date="2022-11" db="EMBL/GenBank/DDBJ databases">
        <authorList>
            <person name="Scott C."/>
            <person name="Bruce N."/>
        </authorList>
    </citation>
    <scope>NUCLEOTIDE SEQUENCE</scope>
</reference>
<dbReference type="SUPFAM" id="SSF144232">
    <property type="entry name" value="HIT/MYND zinc finger-like"/>
    <property type="match status" value="1"/>
</dbReference>
<sequence>MNMASACEDRGAKLFDMADHASQPVAEPGDTSVDVPLDPSAPAADPATSSEQLESTESSNPKPAKSSICEVCNVNPGKYKCPRCRMPYCSPANPFNTLASSPKLQMLFQKYPHLPDQLLAIHAATQPPRPPARQRSPAPGLPRAGALIKRFGAGRRAKKGTEALKRARNADGEEGEAVREYQELVLHLLAGGDDGARNAMQRHLADQDNALLRSFVAAETRQSKD</sequence>
<feature type="region of interest" description="Disordered" evidence="1">
    <location>
        <begin position="18"/>
        <end position="67"/>
    </location>
</feature>
<dbReference type="CDD" id="cd23024">
    <property type="entry name" value="zf-HIT_ZNHIT2-3"/>
    <property type="match status" value="1"/>
</dbReference>
<dbReference type="Pfam" id="PF04438">
    <property type="entry name" value="zf-HIT"/>
    <property type="match status" value="1"/>
</dbReference>
<protein>
    <recommendedName>
        <fullName evidence="2">HIT-type domain-containing protein</fullName>
    </recommendedName>
</protein>
<evidence type="ECO:0000259" key="2">
    <source>
        <dbReference type="Pfam" id="PF04438"/>
    </source>
</evidence>
<dbReference type="InterPro" id="IPR007529">
    <property type="entry name" value="Znf_HIT"/>
</dbReference>
<dbReference type="Gene3D" id="3.30.60.190">
    <property type="match status" value="1"/>
</dbReference>
<gene>
    <name evidence="3" type="ORF">PPNO1_LOCUS2302</name>
</gene>
<feature type="compositionally biased region" description="Low complexity" evidence="1">
    <location>
        <begin position="34"/>
        <end position="59"/>
    </location>
</feature>
<comment type="caution">
    <text evidence="3">The sequence shown here is derived from an EMBL/GenBank/DDBJ whole genome shotgun (WGS) entry which is preliminary data.</text>
</comment>
<dbReference type="OrthoDB" id="18412at2759"/>
<organism evidence="3 4">
    <name type="scientific">Parascedosporium putredinis</name>
    <dbReference type="NCBI Taxonomy" id="1442378"/>
    <lineage>
        <taxon>Eukaryota</taxon>
        <taxon>Fungi</taxon>
        <taxon>Dikarya</taxon>
        <taxon>Ascomycota</taxon>
        <taxon>Pezizomycotina</taxon>
        <taxon>Sordariomycetes</taxon>
        <taxon>Hypocreomycetidae</taxon>
        <taxon>Microascales</taxon>
        <taxon>Microascaceae</taxon>
        <taxon>Parascedosporium</taxon>
    </lineage>
</organism>
<keyword evidence="4" id="KW-1185">Reference proteome</keyword>
<accession>A0A9P1GYY8</accession>
<evidence type="ECO:0000256" key="1">
    <source>
        <dbReference type="SAM" id="MobiDB-lite"/>
    </source>
</evidence>
<dbReference type="EMBL" id="CALLCH030000005">
    <property type="protein sequence ID" value="CAI4212545.1"/>
    <property type="molecule type" value="Genomic_DNA"/>
</dbReference>
<evidence type="ECO:0000313" key="3">
    <source>
        <dbReference type="EMBL" id="CAI4212545.1"/>
    </source>
</evidence>
<evidence type="ECO:0000313" key="4">
    <source>
        <dbReference type="Proteomes" id="UP000838763"/>
    </source>
</evidence>
<dbReference type="Proteomes" id="UP000838763">
    <property type="component" value="Unassembled WGS sequence"/>
</dbReference>
<name>A0A9P1GYY8_9PEZI</name>
<proteinExistence type="predicted"/>